<dbReference type="VEuPathDB" id="FungiDB:I302_08731"/>
<dbReference type="OrthoDB" id="47276at2759"/>
<name>A0A1B9FT54_9TREE</name>
<accession>A0A1B9FT54</accession>
<sequence>MSKRTHDQLETEMEAGPSTATSLTPSTNGTTTPDQADVGLLKIPQKRFYRQRAHANVFVDHELD</sequence>
<proteinExistence type="predicted"/>
<dbReference type="STRING" id="1296100.A0A1B9FT54"/>
<dbReference type="AlphaFoldDB" id="A0A1B9FT54"/>
<protein>
    <submittedName>
        <fullName evidence="2">Uncharacterized protein</fullName>
    </submittedName>
</protein>
<gene>
    <name evidence="2" type="ORF">I302_08731</name>
</gene>
<dbReference type="EMBL" id="KI894026">
    <property type="protein sequence ID" value="OCF21951.1"/>
    <property type="molecule type" value="Genomic_DNA"/>
</dbReference>
<evidence type="ECO:0000256" key="1">
    <source>
        <dbReference type="SAM" id="MobiDB-lite"/>
    </source>
</evidence>
<reference evidence="2" key="2">
    <citation type="submission" date="2014-01" db="EMBL/GenBank/DDBJ databases">
        <title>Evolution of pathogenesis and genome organization in the Tremellales.</title>
        <authorList>
            <person name="Cuomo C."/>
            <person name="Litvintseva A."/>
            <person name="Heitman J."/>
            <person name="Chen Y."/>
            <person name="Sun S."/>
            <person name="Springer D."/>
            <person name="Dromer F."/>
            <person name="Young S."/>
            <person name="Zeng Q."/>
            <person name="Chapman S."/>
            <person name="Gujja S."/>
            <person name="Saif S."/>
            <person name="Birren B."/>
        </authorList>
    </citation>
    <scope>NUCLEOTIDE SEQUENCE</scope>
    <source>
        <strain evidence="2">CBS 10118</strain>
    </source>
</reference>
<reference evidence="2" key="1">
    <citation type="submission" date="2013-07" db="EMBL/GenBank/DDBJ databases">
        <title>The Genome Sequence of Cryptococcus bestiolae CBS10118.</title>
        <authorList>
            <consortium name="The Broad Institute Genome Sequencing Platform"/>
            <person name="Cuomo C."/>
            <person name="Litvintseva A."/>
            <person name="Chen Y."/>
            <person name="Heitman J."/>
            <person name="Sun S."/>
            <person name="Springer D."/>
            <person name="Dromer F."/>
            <person name="Young S.K."/>
            <person name="Zeng Q."/>
            <person name="Gargeya S."/>
            <person name="Fitzgerald M."/>
            <person name="Abouelleil A."/>
            <person name="Alvarado L."/>
            <person name="Berlin A.M."/>
            <person name="Chapman S.B."/>
            <person name="Dewar J."/>
            <person name="Goldberg J."/>
            <person name="Griggs A."/>
            <person name="Gujja S."/>
            <person name="Hansen M."/>
            <person name="Howarth C."/>
            <person name="Imamovic A."/>
            <person name="Larimer J."/>
            <person name="McCowan C."/>
            <person name="Murphy C."/>
            <person name="Pearson M."/>
            <person name="Priest M."/>
            <person name="Roberts A."/>
            <person name="Saif S."/>
            <person name="Shea T."/>
            <person name="Sykes S."/>
            <person name="Wortman J."/>
            <person name="Nusbaum C."/>
            <person name="Birren B."/>
        </authorList>
    </citation>
    <scope>NUCLEOTIDE SEQUENCE [LARGE SCALE GENOMIC DNA]</scope>
    <source>
        <strain evidence="2">CBS 10118</strain>
    </source>
</reference>
<evidence type="ECO:0000313" key="2">
    <source>
        <dbReference type="EMBL" id="OCF21951.1"/>
    </source>
</evidence>
<feature type="region of interest" description="Disordered" evidence="1">
    <location>
        <begin position="1"/>
        <end position="37"/>
    </location>
</feature>
<organism evidence="2">
    <name type="scientific">Kwoniella bestiolae CBS 10118</name>
    <dbReference type="NCBI Taxonomy" id="1296100"/>
    <lineage>
        <taxon>Eukaryota</taxon>
        <taxon>Fungi</taxon>
        <taxon>Dikarya</taxon>
        <taxon>Basidiomycota</taxon>
        <taxon>Agaricomycotina</taxon>
        <taxon>Tremellomycetes</taxon>
        <taxon>Tremellales</taxon>
        <taxon>Cryptococcaceae</taxon>
        <taxon>Kwoniella</taxon>
    </lineage>
</organism>
<feature type="compositionally biased region" description="Low complexity" evidence="1">
    <location>
        <begin position="19"/>
        <end position="33"/>
    </location>
</feature>